<gene>
    <name evidence="1" type="ORF">ENUP19_0011G0039</name>
</gene>
<protein>
    <submittedName>
        <fullName evidence="1">Uncharacterized protein</fullName>
    </submittedName>
</protein>
<dbReference type="EMBL" id="BAAFRS010000011">
    <property type="protein sequence ID" value="GAB1219039.1"/>
    <property type="molecule type" value="Genomic_DNA"/>
</dbReference>
<evidence type="ECO:0000313" key="2">
    <source>
        <dbReference type="Proteomes" id="UP001628156"/>
    </source>
</evidence>
<reference evidence="1 2" key="1">
    <citation type="journal article" date="2019" name="PLoS Negl. Trop. Dis.">
        <title>Whole genome sequencing of Entamoeba nuttalli reveals mammalian host-related molecular signatures and a novel octapeptide-repeat surface protein.</title>
        <authorList>
            <person name="Tanaka M."/>
            <person name="Makiuchi T."/>
            <person name="Komiyama T."/>
            <person name="Shiina T."/>
            <person name="Osaki K."/>
            <person name="Tachibana H."/>
        </authorList>
    </citation>
    <scope>NUCLEOTIDE SEQUENCE [LARGE SCALE GENOMIC DNA]</scope>
    <source>
        <strain evidence="1 2">P19-061405</strain>
    </source>
</reference>
<proteinExistence type="predicted"/>
<sequence length="252" mass="29155">MNSIESKKMFEVFEQLASVADWETIKNTIKSQQVPLNLFGEVMYLLGVDVGQAFGYSIMKLLFEGKDLRDIAEFIYNDLCDQDIFHVSEYLGGFQNTPEVECNIDGKPAENSAIYVFGNDAEGAKKLSYVLTYLQHEYSLGWDDLIMVISTALSNWGLLNPSDKFLQLFLLYVSKELTVDEEIQLIEKIIGVCDEEEKKEWTSYNKKLAQFFQLLTQSWNDIDKKHFFKNGPIVWKWGNDSIKQLNKFFKIN</sequence>
<evidence type="ECO:0000313" key="1">
    <source>
        <dbReference type="EMBL" id="GAB1219039.1"/>
    </source>
</evidence>
<name>A0ABQ0D862_9EUKA</name>
<comment type="caution">
    <text evidence="1">The sequence shown here is derived from an EMBL/GenBank/DDBJ whole genome shotgun (WGS) entry which is preliminary data.</text>
</comment>
<accession>A0ABQ0D862</accession>
<keyword evidence="2" id="KW-1185">Reference proteome</keyword>
<dbReference type="Proteomes" id="UP001628156">
    <property type="component" value="Unassembled WGS sequence"/>
</dbReference>
<organism evidence="1 2">
    <name type="scientific">Entamoeba nuttalli</name>
    <dbReference type="NCBI Taxonomy" id="412467"/>
    <lineage>
        <taxon>Eukaryota</taxon>
        <taxon>Amoebozoa</taxon>
        <taxon>Evosea</taxon>
        <taxon>Archamoebae</taxon>
        <taxon>Mastigamoebida</taxon>
        <taxon>Entamoebidae</taxon>
        <taxon>Entamoeba</taxon>
    </lineage>
</organism>